<proteinExistence type="predicted"/>
<evidence type="ECO:0000313" key="12">
    <source>
        <dbReference type="Proteomes" id="UP000054097"/>
    </source>
</evidence>
<dbReference type="GO" id="GO:0020037">
    <property type="term" value="F:heme binding"/>
    <property type="evidence" value="ECO:0007669"/>
    <property type="project" value="InterPro"/>
</dbReference>
<dbReference type="InterPro" id="IPR037120">
    <property type="entry name" value="Haem_peroxidase_sf_animal"/>
</dbReference>
<feature type="compositionally biased region" description="Low complexity" evidence="10">
    <location>
        <begin position="178"/>
        <end position="201"/>
    </location>
</feature>
<dbReference type="CDD" id="cd20612">
    <property type="entry name" value="CYP_LDS-like_C"/>
    <property type="match status" value="1"/>
</dbReference>
<comment type="catalytic activity">
    <reaction evidence="1">
        <text>(9Z,12Z)-octadecadienoate + O2 = (8R,9Z,12Z)-8-hydroperoxyoctadeca-9,12-dienoate</text>
        <dbReference type="Rhea" id="RHEA:25395"/>
        <dbReference type="ChEBI" id="CHEBI:15379"/>
        <dbReference type="ChEBI" id="CHEBI:30245"/>
        <dbReference type="ChEBI" id="CHEBI:58659"/>
        <dbReference type="EC" id="1.13.11.60"/>
    </reaction>
</comment>
<dbReference type="InterPro" id="IPR036396">
    <property type="entry name" value="Cyt_P450_sf"/>
</dbReference>
<evidence type="ECO:0000256" key="1">
    <source>
        <dbReference type="ARBA" id="ARBA00000699"/>
    </source>
</evidence>
<dbReference type="GO" id="GO:0006631">
    <property type="term" value="P:fatty acid metabolic process"/>
    <property type="evidence" value="ECO:0007669"/>
    <property type="project" value="UniProtKB-ARBA"/>
</dbReference>
<reference evidence="11 12" key="1">
    <citation type="submission" date="2014-04" db="EMBL/GenBank/DDBJ databases">
        <authorList>
            <consortium name="DOE Joint Genome Institute"/>
            <person name="Kuo A."/>
            <person name="Zuccaro A."/>
            <person name="Kohler A."/>
            <person name="Nagy L.G."/>
            <person name="Floudas D."/>
            <person name="Copeland A."/>
            <person name="Barry K.W."/>
            <person name="Cichocki N."/>
            <person name="Veneault-Fourrey C."/>
            <person name="LaButti K."/>
            <person name="Lindquist E.A."/>
            <person name="Lipzen A."/>
            <person name="Lundell T."/>
            <person name="Morin E."/>
            <person name="Murat C."/>
            <person name="Sun H."/>
            <person name="Tunlid A."/>
            <person name="Henrissat B."/>
            <person name="Grigoriev I.V."/>
            <person name="Hibbett D.S."/>
            <person name="Martin F."/>
            <person name="Nordberg H.P."/>
            <person name="Cantor M.N."/>
            <person name="Hua S.X."/>
        </authorList>
    </citation>
    <scope>NUCLEOTIDE SEQUENCE [LARGE SCALE GENOMIC DNA]</scope>
    <source>
        <strain evidence="11 12">MAFF 305830</strain>
    </source>
</reference>
<evidence type="ECO:0000256" key="4">
    <source>
        <dbReference type="ARBA" id="ARBA00022723"/>
    </source>
</evidence>
<protein>
    <recommendedName>
        <fullName evidence="3">linoleate 8R-lipoxygenase</fullName>
        <ecNumber evidence="3">1.13.11.60</ecNumber>
    </recommendedName>
</protein>
<reference evidence="12" key="2">
    <citation type="submission" date="2015-01" db="EMBL/GenBank/DDBJ databases">
        <title>Evolutionary Origins and Diversification of the Mycorrhizal Mutualists.</title>
        <authorList>
            <consortium name="DOE Joint Genome Institute"/>
            <consortium name="Mycorrhizal Genomics Consortium"/>
            <person name="Kohler A."/>
            <person name="Kuo A."/>
            <person name="Nagy L.G."/>
            <person name="Floudas D."/>
            <person name="Copeland A."/>
            <person name="Barry K.W."/>
            <person name="Cichocki N."/>
            <person name="Veneault-Fourrey C."/>
            <person name="LaButti K."/>
            <person name="Lindquist E.A."/>
            <person name="Lipzen A."/>
            <person name="Lundell T."/>
            <person name="Morin E."/>
            <person name="Murat C."/>
            <person name="Riley R."/>
            <person name="Ohm R."/>
            <person name="Sun H."/>
            <person name="Tunlid A."/>
            <person name="Henrissat B."/>
            <person name="Grigoriev I.V."/>
            <person name="Hibbett D.S."/>
            <person name="Martin F."/>
        </authorList>
    </citation>
    <scope>NUCLEOTIDE SEQUENCE [LARGE SCALE GENOMIC DNA]</scope>
    <source>
        <strain evidence="12">MAFF 305830</strain>
    </source>
</reference>
<dbReference type="InterPro" id="IPR050783">
    <property type="entry name" value="Oxylipin_biosynth_metab"/>
</dbReference>
<comment type="subunit">
    <text evidence="2">Homotetramer.</text>
</comment>
<sequence length="1254" mass="137960">MPVAQLAEMLRRSGNNLPTSNDGLTDAEAAANVENRQDKEALLMRAVKSFSGQVRRGNPLPPSALPSILDAIRHARIEGLDDRKLILEHVLALMSRLPPAPAPNTRQWSLQNEIQNFVIALFYDALPHPPTTFAPSKMLEVKVPTVVGDARLGAGGNVGLSDMHIGRANVPSHGPACSAGQPPSATATSATPSAATQPTLTNGSANGWTDALKGPQGPIVPQKAYNSAFRTPSGAGNNPHLPLLGAAGTAYARNVVPLHPTPLSALPDPGMVFEMLMRRRAPPPDIAATIAGKANGNRVDAETAAHFKAQGHGQPHPSGLSSLLFAFGDLIIHSLFRTGRGENDGINLTSSYLDLSVLYGVDEMEMSGEWKDGKPNEDKAARGGVRRHDGTGRLWEDTWADPRITMMGPAVGALLVVFCRNHNYVALRLLEINERKGYTQPAIKPPKVNSIGADKLFPGFAADKLAVQDDDLFNRARLINCAYFMNAILGDYLAGILGTFRDANDWYLNPLEEIRQGGVTKVQRAQGNQVSVEFNLLYRWHSTINPKDEDWLIQAFRTHLPDDARIAAMNKDNFELTKEDFVKAVHHAAADQGNKPIAWTFAGLKRTANGPFADHDLARILHGATDQVACAYGARGIPAVMKPVEIMGIEQARKWGVCTMNEFRQFVGLKKYDSFKEWNPTPGIAEAAEQLYHHIDNLELYVGLMCEESKLPGPGAGLCPGYTISRAILADAVCLTRGDRFFTTDLTPTNLTSWGYQDCARDGKNGSMGGNVSKLLFRTLPDYYPNGSVYAHFPFITPNEMKIWLTKMELDEQYSFEPLPSNPVRPVASVNTAKGVKQVLTDATTFKTTYTKALTFLTRGRGFFIGFDDEPRHQQARTMMYKAIYRDGAKERYAEFYKATTRKLIERRSFASGPNRRAVNIAHDVLNIVPVDWVCEEITGIPLKSEDAPRGIFTEQQVYGMLATMFTFIFLNLQPENEWPLTENAGKFSDTLIEFIKHRVQRYAGGGSMFSLKGVWDGFIHWRTQEVDNSEDFYRALIANNTLHYNNDELAYTILGMVTGSVANFGMVARLVVDFYLSDEMKKEKEEIVLLVKDNTPAAAARLTGYAREALRLHPQAPGIFRQAAADATIVEDDKLPPVHVKKGDRIFVSLANANKDPKVFKNPNVVDPTRPKEQYSSFGHGEHVCLGEVFVDIMIPAVMRSVFSLKGLKRGPGSTGVIAKFKSDIHGTETDLYISNKGTISPFPGSLLVEYDA</sequence>
<dbReference type="PROSITE" id="PS50292">
    <property type="entry name" value="PEROXIDASE_3"/>
    <property type="match status" value="1"/>
</dbReference>
<dbReference type="PANTHER" id="PTHR11903">
    <property type="entry name" value="PROSTAGLANDIN G/H SYNTHASE"/>
    <property type="match status" value="1"/>
</dbReference>
<dbReference type="SUPFAM" id="SSF48264">
    <property type="entry name" value="Cytochrome P450"/>
    <property type="match status" value="1"/>
</dbReference>
<keyword evidence="5" id="KW-0223">Dioxygenase</keyword>
<gene>
    <name evidence="11" type="ORF">M408DRAFT_330094</name>
</gene>
<dbReference type="PANTHER" id="PTHR11903:SF37">
    <property type="entry name" value="PSI-PRODUCING OXYGENASE A"/>
    <property type="match status" value="1"/>
</dbReference>
<dbReference type="GO" id="GO:0004497">
    <property type="term" value="F:monooxygenase activity"/>
    <property type="evidence" value="ECO:0007669"/>
    <property type="project" value="InterPro"/>
</dbReference>
<dbReference type="OrthoDB" id="823504at2759"/>
<evidence type="ECO:0000256" key="5">
    <source>
        <dbReference type="ARBA" id="ARBA00022964"/>
    </source>
</evidence>
<keyword evidence="7 9" id="KW-0408">Iron</keyword>
<dbReference type="InterPro" id="IPR010255">
    <property type="entry name" value="Haem_peroxidase_sf"/>
</dbReference>
<evidence type="ECO:0000256" key="2">
    <source>
        <dbReference type="ARBA" id="ARBA00011881"/>
    </source>
</evidence>
<keyword evidence="8" id="KW-0413">Isomerase</keyword>
<keyword evidence="6" id="KW-0560">Oxidoreductase</keyword>
<dbReference type="GO" id="GO:0005506">
    <property type="term" value="F:iron ion binding"/>
    <property type="evidence" value="ECO:0007669"/>
    <property type="project" value="InterPro"/>
</dbReference>
<keyword evidence="12" id="KW-1185">Reference proteome</keyword>
<evidence type="ECO:0000256" key="3">
    <source>
        <dbReference type="ARBA" id="ARBA00013239"/>
    </source>
</evidence>
<dbReference type="EC" id="1.13.11.60" evidence="3"/>
<accession>A0A0C2WM79</accession>
<feature type="region of interest" description="Disordered" evidence="10">
    <location>
        <begin position="171"/>
        <end position="223"/>
    </location>
</feature>
<dbReference type="InterPro" id="IPR019791">
    <property type="entry name" value="Haem_peroxidase_animal"/>
</dbReference>
<evidence type="ECO:0000313" key="11">
    <source>
        <dbReference type="EMBL" id="KIM27393.1"/>
    </source>
</evidence>
<organism evidence="11 12">
    <name type="scientific">Serendipita vermifera MAFF 305830</name>
    <dbReference type="NCBI Taxonomy" id="933852"/>
    <lineage>
        <taxon>Eukaryota</taxon>
        <taxon>Fungi</taxon>
        <taxon>Dikarya</taxon>
        <taxon>Basidiomycota</taxon>
        <taxon>Agaricomycotina</taxon>
        <taxon>Agaricomycetes</taxon>
        <taxon>Sebacinales</taxon>
        <taxon>Serendipitaceae</taxon>
        <taxon>Serendipita</taxon>
    </lineage>
</organism>
<dbReference type="GO" id="GO:0052878">
    <property type="term" value="F:linoleate 8R-lipoxygenase activity"/>
    <property type="evidence" value="ECO:0007669"/>
    <property type="project" value="UniProtKB-EC"/>
</dbReference>
<dbReference type="EMBL" id="KN824299">
    <property type="protein sequence ID" value="KIM27393.1"/>
    <property type="molecule type" value="Genomic_DNA"/>
</dbReference>
<evidence type="ECO:0000256" key="10">
    <source>
        <dbReference type="SAM" id="MobiDB-lite"/>
    </source>
</evidence>
<dbReference type="GO" id="GO:0016853">
    <property type="term" value="F:isomerase activity"/>
    <property type="evidence" value="ECO:0007669"/>
    <property type="project" value="UniProtKB-KW"/>
</dbReference>
<dbReference type="Gene3D" id="1.10.630.10">
    <property type="entry name" value="Cytochrome P450"/>
    <property type="match status" value="1"/>
</dbReference>
<name>A0A0C2WM79_SERVB</name>
<evidence type="ECO:0000256" key="6">
    <source>
        <dbReference type="ARBA" id="ARBA00023002"/>
    </source>
</evidence>
<dbReference type="GO" id="GO:0006979">
    <property type="term" value="P:response to oxidative stress"/>
    <property type="evidence" value="ECO:0007669"/>
    <property type="project" value="InterPro"/>
</dbReference>
<dbReference type="InterPro" id="IPR017972">
    <property type="entry name" value="Cyt_P450_CS"/>
</dbReference>
<dbReference type="SUPFAM" id="SSF48113">
    <property type="entry name" value="Heme-dependent peroxidases"/>
    <property type="match status" value="1"/>
</dbReference>
<dbReference type="Pfam" id="PF00067">
    <property type="entry name" value="p450"/>
    <property type="match status" value="1"/>
</dbReference>
<dbReference type="STRING" id="933852.A0A0C2WM79"/>
<dbReference type="GO" id="GO:0016705">
    <property type="term" value="F:oxidoreductase activity, acting on paired donors, with incorporation or reduction of molecular oxygen"/>
    <property type="evidence" value="ECO:0007669"/>
    <property type="project" value="InterPro"/>
</dbReference>
<dbReference type="Gene3D" id="1.10.640.10">
    <property type="entry name" value="Haem peroxidase domain superfamily, animal type"/>
    <property type="match status" value="1"/>
</dbReference>
<dbReference type="HOGENOM" id="CLU_002329_0_0_1"/>
<dbReference type="Pfam" id="PF03098">
    <property type="entry name" value="An_peroxidase"/>
    <property type="match status" value="1"/>
</dbReference>
<evidence type="ECO:0000256" key="8">
    <source>
        <dbReference type="ARBA" id="ARBA00023235"/>
    </source>
</evidence>
<feature type="binding site" description="axial binding residue" evidence="9">
    <location>
        <position position="541"/>
    </location>
    <ligand>
        <name>heme b</name>
        <dbReference type="ChEBI" id="CHEBI:60344"/>
    </ligand>
    <ligandPart>
        <name>Fe</name>
        <dbReference type="ChEBI" id="CHEBI:18248"/>
    </ligandPart>
</feature>
<dbReference type="GO" id="GO:0004601">
    <property type="term" value="F:peroxidase activity"/>
    <property type="evidence" value="ECO:0007669"/>
    <property type="project" value="InterPro"/>
</dbReference>
<keyword evidence="4 9" id="KW-0479">Metal-binding</keyword>
<dbReference type="Proteomes" id="UP000054097">
    <property type="component" value="Unassembled WGS sequence"/>
</dbReference>
<dbReference type="InterPro" id="IPR001128">
    <property type="entry name" value="Cyt_P450"/>
</dbReference>
<dbReference type="PROSITE" id="PS00086">
    <property type="entry name" value="CYTOCHROME_P450"/>
    <property type="match status" value="1"/>
</dbReference>
<evidence type="ECO:0000256" key="9">
    <source>
        <dbReference type="PIRSR" id="PIRSR619791-2"/>
    </source>
</evidence>
<keyword evidence="9" id="KW-0349">Heme</keyword>
<dbReference type="AlphaFoldDB" id="A0A0C2WM79"/>
<evidence type="ECO:0000256" key="7">
    <source>
        <dbReference type="ARBA" id="ARBA00023004"/>
    </source>
</evidence>